<feature type="region of interest" description="Disordered" evidence="7">
    <location>
        <begin position="1"/>
        <end position="20"/>
    </location>
</feature>
<dbReference type="KEGG" id="rsz:108852554"/>
<dbReference type="GO" id="GO:0045893">
    <property type="term" value="P:positive regulation of DNA-templated transcription"/>
    <property type="evidence" value="ECO:0007669"/>
    <property type="project" value="TreeGrafter"/>
</dbReference>
<keyword evidence="5" id="KW-0539">Nucleus</keyword>
<dbReference type="GO" id="GO:0005634">
    <property type="term" value="C:nucleus"/>
    <property type="evidence" value="ECO:0007669"/>
    <property type="project" value="UniProtKB-SubCell"/>
</dbReference>
<dbReference type="InterPro" id="IPR016177">
    <property type="entry name" value="DNA-bd_dom_sf"/>
</dbReference>
<accession>A0A6J0NAP3</accession>
<evidence type="ECO:0000256" key="4">
    <source>
        <dbReference type="ARBA" id="ARBA00023163"/>
    </source>
</evidence>
<dbReference type="GO" id="GO:0000976">
    <property type="term" value="F:transcription cis-regulatory region binding"/>
    <property type="evidence" value="ECO:0007669"/>
    <property type="project" value="TreeGrafter"/>
</dbReference>
<dbReference type="PANTHER" id="PTHR31241">
    <property type="entry name" value="DEHYDRATION-RESPONSIVE ELEMENT-BINDING PROTEIN 2C"/>
    <property type="match status" value="1"/>
</dbReference>
<comment type="subcellular location">
    <subcellularLocation>
        <location evidence="1">Nucleus</location>
    </subcellularLocation>
</comment>
<feature type="compositionally biased region" description="Basic residues" evidence="7">
    <location>
        <begin position="46"/>
        <end position="60"/>
    </location>
</feature>
<keyword evidence="4" id="KW-0804">Transcription</keyword>
<dbReference type="InterPro" id="IPR036955">
    <property type="entry name" value="AP2/ERF_dom_sf"/>
</dbReference>
<dbReference type="SUPFAM" id="SSF54171">
    <property type="entry name" value="DNA-binding domain"/>
    <property type="match status" value="1"/>
</dbReference>
<name>A0A6J0NAP3_RAPSA</name>
<feature type="region of interest" description="Disordered" evidence="7">
    <location>
        <begin position="35"/>
        <end position="61"/>
    </location>
</feature>
<dbReference type="Gene3D" id="3.30.730.10">
    <property type="entry name" value="AP2/ERF domain"/>
    <property type="match status" value="1"/>
</dbReference>
<evidence type="ECO:0000256" key="2">
    <source>
        <dbReference type="ARBA" id="ARBA00023015"/>
    </source>
</evidence>
<dbReference type="GeneID" id="108852554"/>
<organism evidence="9 10">
    <name type="scientific">Raphanus sativus</name>
    <name type="common">Radish</name>
    <name type="synonym">Raphanus raphanistrum var. sativus</name>
    <dbReference type="NCBI Taxonomy" id="3726"/>
    <lineage>
        <taxon>Eukaryota</taxon>
        <taxon>Viridiplantae</taxon>
        <taxon>Streptophyta</taxon>
        <taxon>Embryophyta</taxon>
        <taxon>Tracheophyta</taxon>
        <taxon>Spermatophyta</taxon>
        <taxon>Magnoliopsida</taxon>
        <taxon>eudicotyledons</taxon>
        <taxon>Gunneridae</taxon>
        <taxon>Pentapetalae</taxon>
        <taxon>rosids</taxon>
        <taxon>malvids</taxon>
        <taxon>Brassicales</taxon>
        <taxon>Brassicaceae</taxon>
        <taxon>Brassiceae</taxon>
        <taxon>Raphanus</taxon>
    </lineage>
</organism>
<evidence type="ECO:0000256" key="7">
    <source>
        <dbReference type="SAM" id="MobiDB-lite"/>
    </source>
</evidence>
<gene>
    <name evidence="10" type="primary">LOC108852554</name>
</gene>
<reference evidence="9" key="1">
    <citation type="journal article" date="2019" name="Database">
        <title>The radish genome database (RadishGD): an integrated information resource for radish genomics.</title>
        <authorList>
            <person name="Yu H.J."/>
            <person name="Baek S."/>
            <person name="Lee Y.J."/>
            <person name="Cho A."/>
            <person name="Mun J.H."/>
        </authorList>
    </citation>
    <scope>NUCLEOTIDE SEQUENCE [LARGE SCALE GENOMIC DNA]</scope>
    <source>
        <strain evidence="9">cv. WK10039</strain>
    </source>
</reference>
<dbReference type="PROSITE" id="PS51032">
    <property type="entry name" value="AP2_ERF"/>
    <property type="match status" value="1"/>
</dbReference>
<comment type="similarity">
    <text evidence="6">Belongs to the AP2/ERF transcription factor family. ERF subfamily.</text>
</comment>
<reference evidence="10" key="2">
    <citation type="submission" date="2025-08" db="UniProtKB">
        <authorList>
            <consortium name="RefSeq"/>
        </authorList>
    </citation>
    <scope>IDENTIFICATION</scope>
    <source>
        <tissue evidence="10">Leaf</tissue>
    </source>
</reference>
<proteinExistence type="inferred from homology"/>
<dbReference type="Proteomes" id="UP000504610">
    <property type="component" value="Chromosome 4"/>
</dbReference>
<dbReference type="AlphaFoldDB" id="A0A6J0NAP3"/>
<evidence type="ECO:0000313" key="10">
    <source>
        <dbReference type="RefSeq" id="XP_018481559.2"/>
    </source>
</evidence>
<evidence type="ECO:0000256" key="6">
    <source>
        <dbReference type="ARBA" id="ARBA00024343"/>
    </source>
</evidence>
<keyword evidence="2" id="KW-0805">Transcription regulation</keyword>
<dbReference type="PRINTS" id="PR00367">
    <property type="entry name" value="ETHRSPELEMNT"/>
</dbReference>
<keyword evidence="9" id="KW-1185">Reference proteome</keyword>
<dbReference type="GO" id="GO:0003700">
    <property type="term" value="F:DNA-binding transcription factor activity"/>
    <property type="evidence" value="ECO:0007669"/>
    <property type="project" value="InterPro"/>
</dbReference>
<evidence type="ECO:0000256" key="1">
    <source>
        <dbReference type="ARBA" id="ARBA00004123"/>
    </source>
</evidence>
<evidence type="ECO:0000259" key="8">
    <source>
        <dbReference type="PROSITE" id="PS51032"/>
    </source>
</evidence>
<dbReference type="GO" id="GO:0006950">
    <property type="term" value="P:response to stress"/>
    <property type="evidence" value="ECO:0007669"/>
    <property type="project" value="TreeGrafter"/>
</dbReference>
<evidence type="ECO:0000256" key="5">
    <source>
        <dbReference type="ARBA" id="ARBA00023242"/>
    </source>
</evidence>
<dbReference type="OrthoDB" id="550883at2759"/>
<protein>
    <submittedName>
        <fullName evidence="10">Dehydration-responsive element-binding protein 2C</fullName>
    </submittedName>
</protein>
<dbReference type="FunFam" id="3.30.730.10:FF:000001">
    <property type="entry name" value="Ethylene-responsive transcription factor 2"/>
    <property type="match status" value="1"/>
</dbReference>
<dbReference type="CDD" id="cd00018">
    <property type="entry name" value="AP2"/>
    <property type="match status" value="1"/>
</dbReference>
<dbReference type="RefSeq" id="XP_018481559.2">
    <property type="nucleotide sequence ID" value="XM_018626057.2"/>
</dbReference>
<dbReference type="SMART" id="SM00380">
    <property type="entry name" value="AP2"/>
    <property type="match status" value="1"/>
</dbReference>
<evidence type="ECO:0000256" key="3">
    <source>
        <dbReference type="ARBA" id="ARBA00023125"/>
    </source>
</evidence>
<keyword evidence="3" id="KW-0238">DNA-binding</keyword>
<dbReference type="Pfam" id="PF00847">
    <property type="entry name" value="AP2"/>
    <property type="match status" value="1"/>
</dbReference>
<feature type="compositionally biased region" description="Basic residues" evidence="7">
    <location>
        <begin position="1"/>
        <end position="12"/>
    </location>
</feature>
<dbReference type="PANTHER" id="PTHR31241:SF71">
    <property type="entry name" value="AP2_ERF DOMAIN-CONTAINING PROTEIN"/>
    <property type="match status" value="1"/>
</dbReference>
<sequence>MPSKIVVRKRKPRDGGTSVAATLQKWREYNEQTEAASCNDDGGLKPIRKAPPKGSRKGCMKGKGGPENLICNYRGVRQRTWGKWVAEIREPCRGSRLWLGTFPSSYEAALAYDEAARALYGKSARLNLPDISTSGGSVTTLSNESEVCAVEETNVRSGLVQVKEEDVSDEYVFLNSSQCIKEDVEEEVSVLDSADAFGNGNEHEPWDFGVGEMFDVDEVLGFLGETNVSGQETMQGQDDRSSNFTCQMQFPDANLLGSLDHKETATPGVDYGCPIVQPIEMDNSCVDLDNSSTILT</sequence>
<evidence type="ECO:0000313" key="9">
    <source>
        <dbReference type="Proteomes" id="UP000504610"/>
    </source>
</evidence>
<dbReference type="InterPro" id="IPR001471">
    <property type="entry name" value="AP2/ERF_dom"/>
</dbReference>
<feature type="domain" description="AP2/ERF" evidence="8">
    <location>
        <begin position="72"/>
        <end position="129"/>
    </location>
</feature>